<keyword evidence="1" id="KW-0808">Transferase</keyword>
<dbReference type="EMBL" id="CM045764">
    <property type="protein sequence ID" value="KAI8008606.1"/>
    <property type="molecule type" value="Genomic_DNA"/>
</dbReference>
<keyword evidence="1" id="KW-0032">Aminotransferase</keyword>
<keyword evidence="2" id="KW-1185">Reference proteome</keyword>
<protein>
    <submittedName>
        <fullName evidence="1">Aminotransferase ACS12</fullName>
    </submittedName>
</protein>
<reference evidence="1 2" key="1">
    <citation type="journal article" date="2022" name="Plant J.">
        <title>Chromosome-level genome of Camellia lanceoleosa provides a valuable resource for understanding genome evolution and self-incompatibility.</title>
        <authorList>
            <person name="Gong W."/>
            <person name="Xiao S."/>
            <person name="Wang L."/>
            <person name="Liao Z."/>
            <person name="Chang Y."/>
            <person name="Mo W."/>
            <person name="Hu G."/>
            <person name="Li W."/>
            <person name="Zhao G."/>
            <person name="Zhu H."/>
            <person name="Hu X."/>
            <person name="Ji K."/>
            <person name="Xiang X."/>
            <person name="Song Q."/>
            <person name="Yuan D."/>
            <person name="Jin S."/>
            <person name="Zhang L."/>
        </authorList>
    </citation>
    <scope>NUCLEOTIDE SEQUENCE [LARGE SCALE GENOMIC DNA]</scope>
    <source>
        <strain evidence="1">SQ_2022a</strain>
    </source>
</reference>
<evidence type="ECO:0000313" key="1">
    <source>
        <dbReference type="EMBL" id="KAI8008606.1"/>
    </source>
</evidence>
<gene>
    <name evidence="1" type="ORF">LOK49_LG07G00545</name>
</gene>
<sequence length="171" mass="19072">MRGVKKKMWGLKGRYYYGRREGGKVEGIAVVFTWMSSQERHLNNYVQLYSSLDWNFLSRTASRSNLLSRGSIGQANISFRASLIAKPNDSPYYIGLDKVSEDSYDSLKNPNGIIQLGLSRNRLSLDLIEKWFSQNFNDSIIGGGGGGSRGLGISGIATYQPFDGMLELKEV</sequence>
<name>A0ACC0H9S0_9ERIC</name>
<proteinExistence type="predicted"/>
<dbReference type="Proteomes" id="UP001060215">
    <property type="component" value="Chromosome 7"/>
</dbReference>
<comment type="caution">
    <text evidence="1">The sequence shown here is derived from an EMBL/GenBank/DDBJ whole genome shotgun (WGS) entry which is preliminary data.</text>
</comment>
<accession>A0ACC0H9S0</accession>
<evidence type="ECO:0000313" key="2">
    <source>
        <dbReference type="Proteomes" id="UP001060215"/>
    </source>
</evidence>
<organism evidence="1 2">
    <name type="scientific">Camellia lanceoleosa</name>
    <dbReference type="NCBI Taxonomy" id="1840588"/>
    <lineage>
        <taxon>Eukaryota</taxon>
        <taxon>Viridiplantae</taxon>
        <taxon>Streptophyta</taxon>
        <taxon>Embryophyta</taxon>
        <taxon>Tracheophyta</taxon>
        <taxon>Spermatophyta</taxon>
        <taxon>Magnoliopsida</taxon>
        <taxon>eudicotyledons</taxon>
        <taxon>Gunneridae</taxon>
        <taxon>Pentapetalae</taxon>
        <taxon>asterids</taxon>
        <taxon>Ericales</taxon>
        <taxon>Theaceae</taxon>
        <taxon>Camellia</taxon>
    </lineage>
</organism>